<keyword evidence="3" id="KW-1185">Reference proteome</keyword>
<evidence type="ECO:0000313" key="2">
    <source>
        <dbReference type="EMBL" id="MFD1989110.1"/>
    </source>
</evidence>
<dbReference type="EMBL" id="JBHUGF010000009">
    <property type="protein sequence ID" value="MFD1989110.1"/>
    <property type="molecule type" value="Genomic_DNA"/>
</dbReference>
<comment type="caution">
    <text evidence="2">The sequence shown here is derived from an EMBL/GenBank/DDBJ whole genome shotgun (WGS) entry which is preliminary data.</text>
</comment>
<feature type="region of interest" description="Disordered" evidence="1">
    <location>
        <begin position="230"/>
        <end position="257"/>
    </location>
</feature>
<sequence>MKKWTFLLGTTMALAMLAGCSTNSDTASTAQATNTANASATDATTQGQDIAQQGTEQATADLIGKIKSIDGNNITLYKSTIDPSQMGKGRGSGGMSAPPQGQPGDGGASPADGGQVPPATPDGESAQVPANAGSQAPVTSGTSGTTDDSATNAASSKQGGMGGKDMFSDETVTITVSDSTVISAMTIENNEMTTTTKALSDLKADDVINVWLNADDSSLADQIQIGTGMGGGMRGGQMKGDTSSSTSSVTDTTSTDS</sequence>
<name>A0ABW4USE4_9BACL</name>
<feature type="compositionally biased region" description="Low complexity" evidence="1">
    <location>
        <begin position="139"/>
        <end position="156"/>
    </location>
</feature>
<evidence type="ECO:0008006" key="4">
    <source>
        <dbReference type="Google" id="ProtNLM"/>
    </source>
</evidence>
<dbReference type="Proteomes" id="UP001597403">
    <property type="component" value="Unassembled WGS sequence"/>
</dbReference>
<dbReference type="PROSITE" id="PS51257">
    <property type="entry name" value="PROKAR_LIPOPROTEIN"/>
    <property type="match status" value="1"/>
</dbReference>
<reference evidence="3" key="1">
    <citation type="journal article" date="2019" name="Int. J. Syst. Evol. Microbiol.">
        <title>The Global Catalogue of Microorganisms (GCM) 10K type strain sequencing project: providing services to taxonomists for standard genome sequencing and annotation.</title>
        <authorList>
            <consortium name="The Broad Institute Genomics Platform"/>
            <consortium name="The Broad Institute Genome Sequencing Center for Infectious Disease"/>
            <person name="Wu L."/>
            <person name="Ma J."/>
        </authorList>
    </citation>
    <scope>NUCLEOTIDE SEQUENCE [LARGE SCALE GENOMIC DNA]</scope>
    <source>
        <strain evidence="3">CGMCC 1.15067</strain>
    </source>
</reference>
<evidence type="ECO:0000256" key="1">
    <source>
        <dbReference type="SAM" id="MobiDB-lite"/>
    </source>
</evidence>
<protein>
    <recommendedName>
        <fullName evidence="4">DUF5666 domain-containing protein</fullName>
    </recommendedName>
</protein>
<evidence type="ECO:0000313" key="3">
    <source>
        <dbReference type="Proteomes" id="UP001597403"/>
    </source>
</evidence>
<organism evidence="2 3">
    <name type="scientific">Paenibacillus nicotianae</name>
    <dbReference type="NCBI Taxonomy" id="1526551"/>
    <lineage>
        <taxon>Bacteria</taxon>
        <taxon>Bacillati</taxon>
        <taxon>Bacillota</taxon>
        <taxon>Bacilli</taxon>
        <taxon>Bacillales</taxon>
        <taxon>Paenibacillaceae</taxon>
        <taxon>Paenibacillus</taxon>
    </lineage>
</organism>
<feature type="region of interest" description="Disordered" evidence="1">
    <location>
        <begin position="80"/>
        <end position="168"/>
    </location>
</feature>
<dbReference type="RefSeq" id="WP_204826816.1">
    <property type="nucleotide sequence ID" value="NZ_JBHUGF010000009.1"/>
</dbReference>
<feature type="compositionally biased region" description="Low complexity" evidence="1">
    <location>
        <begin position="239"/>
        <end position="257"/>
    </location>
</feature>
<proteinExistence type="predicted"/>
<accession>A0ABW4USE4</accession>
<gene>
    <name evidence="2" type="ORF">ACFSGI_03910</name>
</gene>